<dbReference type="STRING" id="1338011.BD94_0333"/>
<sequence>MEIKSYFSNLLKKRNKTLSDKDKNFKAAINRLVGYKVNDLKLFKEAFTLKSPNTTKEAFNYERLEYLGDAVLGSIVSCHIFHEYPNANEGFLTQMKSKVVNRKNLNALGERLELTRFLQNKEENTTLSENIHGNLFEALVGAIYQDIDYDKCREIILGQLLTKQDILNLENKIISYKGLLLEWGQKQKIHLRFETTEENYVNKTVHFRSSVWMEDKQISNASEASKKKAEEKAAQRAYYALQKKENINGESKKNTP</sequence>
<reference evidence="14" key="2">
    <citation type="journal article" date="2015" name="Genome Biol. Evol.">
        <title>Complete Genome Sequence and Transcriptomic Analysis of the Novel Pathogen Elizabethkingia anophelis in Response to Oxidative Stress.</title>
        <authorList>
            <person name="Li Y."/>
            <person name="Liu Y."/>
            <person name="Chew S.C."/>
            <person name="Tay M."/>
            <person name="Salido M.M."/>
            <person name="Teo J."/>
            <person name="Lauro F.M."/>
            <person name="Givskov M."/>
            <person name="Yang L."/>
        </authorList>
    </citation>
    <scope>NUCLEOTIDE SEQUENCE</scope>
    <source>
        <strain evidence="14">NUHP1</strain>
    </source>
</reference>
<feature type="domain" description="RNase III" evidence="13">
    <location>
        <begin position="26"/>
        <end position="148"/>
    </location>
</feature>
<organism evidence="14 15">
    <name type="scientific">Elizabethkingia anophelis NUHP1</name>
    <dbReference type="NCBI Taxonomy" id="1338011"/>
    <lineage>
        <taxon>Bacteria</taxon>
        <taxon>Pseudomonadati</taxon>
        <taxon>Bacteroidota</taxon>
        <taxon>Flavobacteriia</taxon>
        <taxon>Flavobacteriales</taxon>
        <taxon>Weeksellaceae</taxon>
        <taxon>Elizabethkingia</taxon>
    </lineage>
</organism>
<keyword evidence="4 11" id="KW-0540">Nuclease</keyword>
<keyword evidence="7 11" id="KW-0378">Hydrolase</keyword>
<dbReference type="SUPFAM" id="SSF69065">
    <property type="entry name" value="RNase III domain-like"/>
    <property type="match status" value="1"/>
</dbReference>
<dbReference type="RefSeq" id="WP_009085608.1">
    <property type="nucleotide sequence ID" value="NZ_CP007547.1"/>
</dbReference>
<keyword evidence="11" id="KW-0819">tRNA processing</keyword>
<evidence type="ECO:0000256" key="1">
    <source>
        <dbReference type="ARBA" id="ARBA00000109"/>
    </source>
</evidence>
<dbReference type="AlphaFoldDB" id="A0A077EBS3"/>
<evidence type="ECO:0000313" key="14">
    <source>
        <dbReference type="EMBL" id="AIL44108.1"/>
    </source>
</evidence>
<keyword evidence="3 11" id="KW-0507">mRNA processing</keyword>
<dbReference type="PROSITE" id="PS50137">
    <property type="entry name" value="DS_RBD"/>
    <property type="match status" value="1"/>
</dbReference>
<gene>
    <name evidence="11" type="primary">rnc</name>
    <name evidence="14" type="ORF">BD94_0333</name>
</gene>
<keyword evidence="6 11" id="KW-0255">Endonuclease</keyword>
<dbReference type="SMART" id="SM00358">
    <property type="entry name" value="DSRM"/>
    <property type="match status" value="1"/>
</dbReference>
<dbReference type="Pfam" id="PF00636">
    <property type="entry name" value="Ribonuclease_3"/>
    <property type="match status" value="1"/>
</dbReference>
<evidence type="ECO:0000256" key="2">
    <source>
        <dbReference type="ARBA" id="ARBA00010183"/>
    </source>
</evidence>
<dbReference type="GO" id="GO:0006397">
    <property type="term" value="P:mRNA processing"/>
    <property type="evidence" value="ECO:0007669"/>
    <property type="project" value="UniProtKB-UniRule"/>
</dbReference>
<evidence type="ECO:0000256" key="11">
    <source>
        <dbReference type="HAMAP-Rule" id="MF_00104"/>
    </source>
</evidence>
<feature type="binding site" evidence="11">
    <location>
        <position position="65"/>
    </location>
    <ligand>
        <name>Mg(2+)</name>
        <dbReference type="ChEBI" id="CHEBI:18420"/>
    </ligand>
</feature>
<dbReference type="SUPFAM" id="SSF54768">
    <property type="entry name" value="dsRNA-binding domain-like"/>
    <property type="match status" value="1"/>
</dbReference>
<name>A0A077EBS3_9FLAO</name>
<keyword evidence="5 11" id="KW-0479">Metal-binding</keyword>
<evidence type="ECO:0000259" key="13">
    <source>
        <dbReference type="PROSITE" id="PS50142"/>
    </source>
</evidence>
<comment type="subunit">
    <text evidence="11">Homodimer.</text>
</comment>
<proteinExistence type="inferred from homology"/>
<reference evidence="14" key="1">
    <citation type="journal article" date="2013" name="Lancet">
        <title>First case of E anophelis outbreak in an intensive-care unit.</title>
        <authorList>
            <person name="Teo J."/>
            <person name="Tan S.Y."/>
            <person name="Tay M."/>
            <person name="Ding Y."/>
            <person name="Kjelleberg S."/>
            <person name="Givskov M."/>
            <person name="Lin R.T."/>
            <person name="Yang L."/>
        </authorList>
    </citation>
    <scope>NUCLEOTIDE SEQUENCE [LARGE SCALE GENOMIC DNA]</scope>
    <source>
        <strain evidence="14">NUHP1</strain>
    </source>
</reference>
<dbReference type="InterPro" id="IPR000999">
    <property type="entry name" value="RNase_III_dom"/>
</dbReference>
<keyword evidence="8 11" id="KW-0460">Magnesium</keyword>
<keyword evidence="9 11" id="KW-0694">RNA-binding</keyword>
<feature type="active site" evidence="11">
    <location>
        <position position="137"/>
    </location>
</feature>
<dbReference type="InterPro" id="IPR036389">
    <property type="entry name" value="RNase_III_sf"/>
</dbReference>
<comment type="function">
    <text evidence="10 11">Digests double-stranded RNA. Involved in the processing of primary rRNA transcript to yield the immediate precursors to the large and small rRNAs (23S and 16S). Processes some mRNAs, and tRNAs when they are encoded in the rRNA operon. Processes pre-crRNA and tracrRNA of type II CRISPR loci if present in the organism.</text>
</comment>
<dbReference type="GO" id="GO:0004525">
    <property type="term" value="F:ribonuclease III activity"/>
    <property type="evidence" value="ECO:0007669"/>
    <property type="project" value="UniProtKB-UniRule"/>
</dbReference>
<dbReference type="CDD" id="cd00593">
    <property type="entry name" value="RIBOc"/>
    <property type="match status" value="1"/>
</dbReference>
<protein>
    <recommendedName>
        <fullName evidence="11">Ribonuclease 3</fullName>
        <ecNumber evidence="11">3.1.26.3</ecNumber>
    </recommendedName>
    <alternativeName>
        <fullName evidence="11">Ribonuclease III</fullName>
        <shortName evidence="11">RNase III</shortName>
    </alternativeName>
</protein>
<evidence type="ECO:0000259" key="12">
    <source>
        <dbReference type="PROSITE" id="PS50137"/>
    </source>
</evidence>
<dbReference type="Proteomes" id="UP000028933">
    <property type="component" value="Chromosome"/>
</dbReference>
<dbReference type="GO" id="GO:0046872">
    <property type="term" value="F:metal ion binding"/>
    <property type="evidence" value="ECO:0007669"/>
    <property type="project" value="UniProtKB-KW"/>
</dbReference>
<comment type="cofactor">
    <cofactor evidence="11">
        <name>Mg(2+)</name>
        <dbReference type="ChEBI" id="CHEBI:18420"/>
    </cofactor>
</comment>
<dbReference type="GO" id="GO:0008033">
    <property type="term" value="P:tRNA processing"/>
    <property type="evidence" value="ECO:0007669"/>
    <property type="project" value="UniProtKB-KW"/>
</dbReference>
<feature type="binding site" evidence="11">
    <location>
        <position position="134"/>
    </location>
    <ligand>
        <name>Mg(2+)</name>
        <dbReference type="ChEBI" id="CHEBI:18420"/>
    </ligand>
</feature>
<dbReference type="PROSITE" id="PS00517">
    <property type="entry name" value="RNASE_3_1"/>
    <property type="match status" value="1"/>
</dbReference>
<feature type="domain" description="DRBM" evidence="12">
    <location>
        <begin position="175"/>
        <end position="243"/>
    </location>
</feature>
<feature type="binding site" evidence="11">
    <location>
        <position position="137"/>
    </location>
    <ligand>
        <name>Mg(2+)</name>
        <dbReference type="ChEBI" id="CHEBI:18420"/>
    </ligand>
</feature>
<dbReference type="HOGENOM" id="CLU_000907_1_0_10"/>
<keyword evidence="11" id="KW-0963">Cytoplasm</keyword>
<dbReference type="GO" id="GO:0005737">
    <property type="term" value="C:cytoplasm"/>
    <property type="evidence" value="ECO:0007669"/>
    <property type="project" value="UniProtKB-SubCell"/>
</dbReference>
<dbReference type="Gene3D" id="3.30.160.20">
    <property type="match status" value="1"/>
</dbReference>
<dbReference type="eggNOG" id="COG0571">
    <property type="taxonomic scope" value="Bacteria"/>
</dbReference>
<comment type="catalytic activity">
    <reaction evidence="1 11">
        <text>Endonucleolytic cleavage to 5'-phosphomonoester.</text>
        <dbReference type="EC" id="3.1.26.3"/>
    </reaction>
</comment>
<dbReference type="SMART" id="SM00535">
    <property type="entry name" value="RIBOc"/>
    <property type="match status" value="1"/>
</dbReference>
<evidence type="ECO:0000256" key="3">
    <source>
        <dbReference type="ARBA" id="ARBA00022664"/>
    </source>
</evidence>
<dbReference type="InterPro" id="IPR011907">
    <property type="entry name" value="RNase_III"/>
</dbReference>
<dbReference type="Pfam" id="PF00035">
    <property type="entry name" value="dsrm"/>
    <property type="match status" value="1"/>
</dbReference>
<comment type="subcellular location">
    <subcellularLocation>
        <location evidence="11">Cytoplasm</location>
    </subcellularLocation>
</comment>
<keyword evidence="11" id="KW-0699">rRNA-binding</keyword>
<comment type="similarity">
    <text evidence="2">Belongs to the ribonuclease III family.</text>
</comment>
<evidence type="ECO:0000256" key="9">
    <source>
        <dbReference type="ARBA" id="ARBA00022884"/>
    </source>
</evidence>
<dbReference type="PANTHER" id="PTHR14950:SF37">
    <property type="entry name" value="ENDORIBONUCLEASE DICER"/>
    <property type="match status" value="1"/>
</dbReference>
<evidence type="ECO:0000256" key="5">
    <source>
        <dbReference type="ARBA" id="ARBA00022723"/>
    </source>
</evidence>
<dbReference type="KEGG" id="eao:BD94_0333"/>
<dbReference type="EMBL" id="CP007547">
    <property type="protein sequence ID" value="AIL44108.1"/>
    <property type="molecule type" value="Genomic_DNA"/>
</dbReference>
<accession>A0A077EBS3</accession>
<dbReference type="GeneID" id="56685439"/>
<dbReference type="GO" id="GO:0006364">
    <property type="term" value="P:rRNA processing"/>
    <property type="evidence" value="ECO:0007669"/>
    <property type="project" value="UniProtKB-UniRule"/>
</dbReference>
<evidence type="ECO:0000256" key="6">
    <source>
        <dbReference type="ARBA" id="ARBA00022759"/>
    </source>
</evidence>
<dbReference type="EC" id="3.1.26.3" evidence="11"/>
<evidence type="ECO:0000256" key="4">
    <source>
        <dbReference type="ARBA" id="ARBA00022722"/>
    </source>
</evidence>
<dbReference type="PROSITE" id="PS50142">
    <property type="entry name" value="RNASE_3_2"/>
    <property type="match status" value="1"/>
</dbReference>
<evidence type="ECO:0000256" key="7">
    <source>
        <dbReference type="ARBA" id="ARBA00022801"/>
    </source>
</evidence>
<dbReference type="GO" id="GO:0019843">
    <property type="term" value="F:rRNA binding"/>
    <property type="evidence" value="ECO:0007669"/>
    <property type="project" value="UniProtKB-KW"/>
</dbReference>
<dbReference type="InterPro" id="IPR014720">
    <property type="entry name" value="dsRBD_dom"/>
</dbReference>
<feature type="active site" evidence="11">
    <location>
        <position position="69"/>
    </location>
</feature>
<dbReference type="PANTHER" id="PTHR14950">
    <property type="entry name" value="DICER-RELATED"/>
    <property type="match status" value="1"/>
</dbReference>
<dbReference type="HAMAP" id="MF_00104">
    <property type="entry name" value="RNase_III"/>
    <property type="match status" value="1"/>
</dbReference>
<evidence type="ECO:0000256" key="10">
    <source>
        <dbReference type="ARBA" id="ARBA00049596"/>
    </source>
</evidence>
<dbReference type="Gene3D" id="1.10.1520.10">
    <property type="entry name" value="Ribonuclease III domain"/>
    <property type="match status" value="1"/>
</dbReference>
<keyword evidence="11" id="KW-0698">rRNA processing</keyword>
<evidence type="ECO:0000256" key="8">
    <source>
        <dbReference type="ARBA" id="ARBA00022842"/>
    </source>
</evidence>
<evidence type="ECO:0000313" key="15">
    <source>
        <dbReference type="Proteomes" id="UP000028933"/>
    </source>
</evidence>